<reference evidence="2 3" key="2">
    <citation type="submission" date="2020-06" db="EMBL/GenBank/DDBJ databases">
        <title>Ramlibacter rhizophilus sp. nov., isolated from rhizosphere soil of national flower Mugunghwa from South Korea.</title>
        <authorList>
            <person name="Zheng-Fei Y."/>
            <person name="Huan T."/>
        </authorList>
    </citation>
    <scope>NUCLEOTIDE SEQUENCE [LARGE SCALE GENOMIC DNA]</scope>
    <source>
        <strain evidence="2 3">B156</strain>
    </source>
</reference>
<dbReference type="SUPFAM" id="SSF54637">
    <property type="entry name" value="Thioesterase/thiol ester dehydrase-isomerase"/>
    <property type="match status" value="1"/>
</dbReference>
<dbReference type="CDD" id="cd03454">
    <property type="entry name" value="YdeM"/>
    <property type="match status" value="1"/>
</dbReference>
<comment type="caution">
    <text evidence="2">The sequence shown here is derived from an EMBL/GenBank/DDBJ whole genome shotgun (WGS) entry which is preliminary data.</text>
</comment>
<evidence type="ECO:0000313" key="2">
    <source>
        <dbReference type="EMBL" id="NNU45051.1"/>
    </source>
</evidence>
<dbReference type="Proteomes" id="UP000552954">
    <property type="component" value="Unassembled WGS sequence"/>
</dbReference>
<dbReference type="InterPro" id="IPR002539">
    <property type="entry name" value="MaoC-like_dom"/>
</dbReference>
<name>A0A849KKR1_9BURK</name>
<reference evidence="2 3" key="1">
    <citation type="submission" date="2020-05" db="EMBL/GenBank/DDBJ databases">
        <authorList>
            <person name="Khan S.A."/>
            <person name="Jeon C.O."/>
            <person name="Chun B.H."/>
        </authorList>
    </citation>
    <scope>NUCLEOTIDE SEQUENCE [LARGE SCALE GENOMIC DNA]</scope>
    <source>
        <strain evidence="2 3">B156</strain>
    </source>
</reference>
<dbReference type="PANTHER" id="PTHR43664:SF1">
    <property type="entry name" value="BETA-METHYLMALYL-COA DEHYDRATASE"/>
    <property type="match status" value="1"/>
</dbReference>
<gene>
    <name evidence="2" type="ORF">HK415_20625</name>
</gene>
<evidence type="ECO:0000313" key="3">
    <source>
        <dbReference type="Proteomes" id="UP000552954"/>
    </source>
</evidence>
<dbReference type="Gene3D" id="3.10.129.10">
    <property type="entry name" value="Hotdog Thioesterase"/>
    <property type="match status" value="1"/>
</dbReference>
<proteinExistence type="predicted"/>
<dbReference type="InterPro" id="IPR052342">
    <property type="entry name" value="MCH/BMMD"/>
</dbReference>
<sequence length="166" mass="18711">MAVTTYWEDLRPGTVRELGTTSVSAEQIKEFAAQYDPQPFHLDEEAGRRSLFGGLCASGWQTCALAMRLTVDHMLRDSSSLGSPGLESLKWLKPVFPGDRLSLRHTILESRALRKRPDTGMVRSRWEMFNQDGDKVLEMDGYGFFGRRQPASEEELARMDAQRAAA</sequence>
<dbReference type="InterPro" id="IPR029069">
    <property type="entry name" value="HotDog_dom_sf"/>
</dbReference>
<dbReference type="EMBL" id="JABFCS010000001">
    <property type="protein sequence ID" value="NNU45051.1"/>
    <property type="molecule type" value="Genomic_DNA"/>
</dbReference>
<feature type="domain" description="MaoC-like" evidence="1">
    <location>
        <begin position="19"/>
        <end position="116"/>
    </location>
</feature>
<accession>A0A849KKR1</accession>
<dbReference type="RefSeq" id="WP_171562527.1">
    <property type="nucleotide sequence ID" value="NZ_JABFCS010000001.1"/>
</dbReference>
<keyword evidence="3" id="KW-1185">Reference proteome</keyword>
<dbReference type="PANTHER" id="PTHR43664">
    <property type="entry name" value="MONOAMINE OXIDASE-RELATED"/>
    <property type="match status" value="1"/>
</dbReference>
<protein>
    <submittedName>
        <fullName evidence="2">MaoC family dehydratase</fullName>
    </submittedName>
</protein>
<dbReference type="AlphaFoldDB" id="A0A849KKR1"/>
<evidence type="ECO:0000259" key="1">
    <source>
        <dbReference type="Pfam" id="PF01575"/>
    </source>
</evidence>
<dbReference type="Pfam" id="PF01575">
    <property type="entry name" value="MaoC_dehydratas"/>
    <property type="match status" value="1"/>
</dbReference>
<organism evidence="2 3">
    <name type="scientific">Ramlibacter montanisoli</name>
    <dbReference type="NCBI Taxonomy" id="2732512"/>
    <lineage>
        <taxon>Bacteria</taxon>
        <taxon>Pseudomonadati</taxon>
        <taxon>Pseudomonadota</taxon>
        <taxon>Betaproteobacteria</taxon>
        <taxon>Burkholderiales</taxon>
        <taxon>Comamonadaceae</taxon>
        <taxon>Ramlibacter</taxon>
    </lineage>
</organism>